<sequence>MKSFLLIFGFLTVTATTIDVTAKKEDKTLTEDKEFEQFMADFNKTLTKNKAVQVKADEAKEAIVTSTVSKFAEIKKEITTLKTELHEVKQTLDSVSNDTAISFKLLPISTNKEN</sequence>
<dbReference type="Proteomes" id="UP000092093">
    <property type="component" value="Unassembled WGS sequence"/>
</dbReference>
<dbReference type="EMBL" id="LJOW01000036">
    <property type="protein sequence ID" value="OBQ43982.1"/>
    <property type="molecule type" value="Genomic_DNA"/>
</dbReference>
<name>A0A1B7X3Q5_APHFL</name>
<organism evidence="2 3">
    <name type="scientific">Aphanizomenon flos-aquae WA102</name>
    <dbReference type="NCBI Taxonomy" id="1710896"/>
    <lineage>
        <taxon>Bacteria</taxon>
        <taxon>Bacillati</taxon>
        <taxon>Cyanobacteriota</taxon>
        <taxon>Cyanophyceae</taxon>
        <taxon>Nostocales</taxon>
        <taxon>Aphanizomenonaceae</taxon>
        <taxon>Aphanizomenon</taxon>
    </lineage>
</organism>
<protein>
    <submittedName>
        <fullName evidence="2">Uncharacterized protein</fullName>
    </submittedName>
</protein>
<evidence type="ECO:0000313" key="3">
    <source>
        <dbReference type="Proteomes" id="UP000092093"/>
    </source>
</evidence>
<proteinExistence type="predicted"/>
<keyword evidence="1" id="KW-0175">Coiled coil</keyword>
<comment type="caution">
    <text evidence="2">The sequence shown here is derived from an EMBL/GenBank/DDBJ whole genome shotgun (WGS) entry which is preliminary data.</text>
</comment>
<feature type="coiled-coil region" evidence="1">
    <location>
        <begin position="71"/>
        <end position="98"/>
    </location>
</feature>
<evidence type="ECO:0000313" key="2">
    <source>
        <dbReference type="EMBL" id="OBQ43982.1"/>
    </source>
</evidence>
<dbReference type="AlphaFoldDB" id="A0A1B7X3Q5"/>
<gene>
    <name evidence="2" type="ORF">AN484_09565</name>
</gene>
<accession>A0A1B7X3Q5</accession>
<reference evidence="2 3" key="1">
    <citation type="submission" date="2015-09" db="EMBL/GenBank/DDBJ databases">
        <title>Aphanizomenon flos-aquae WA102.</title>
        <authorList>
            <person name="Driscoll C."/>
        </authorList>
    </citation>
    <scope>NUCLEOTIDE SEQUENCE [LARGE SCALE GENOMIC DNA]</scope>
    <source>
        <strain evidence="2">WA102</strain>
    </source>
</reference>
<evidence type="ECO:0000256" key="1">
    <source>
        <dbReference type="SAM" id="Coils"/>
    </source>
</evidence>